<name>A0EAA7_PARTE</name>
<dbReference type="InParanoid" id="A0EAA7"/>
<organism evidence="1 2">
    <name type="scientific">Paramecium tetraurelia</name>
    <dbReference type="NCBI Taxonomy" id="5888"/>
    <lineage>
        <taxon>Eukaryota</taxon>
        <taxon>Sar</taxon>
        <taxon>Alveolata</taxon>
        <taxon>Ciliophora</taxon>
        <taxon>Intramacronucleata</taxon>
        <taxon>Oligohymenophorea</taxon>
        <taxon>Peniculida</taxon>
        <taxon>Parameciidae</taxon>
        <taxon>Paramecium</taxon>
    </lineage>
</organism>
<sequence>MGQLHETLFFIYLKHQVNLEVERSEQAEIAQEKQLQGMTIIIKNPQRYIPRRINRQIARYLQNSYMIRLIILLLKVQQGSHKKANYIKQTNNKGKDQRELKIYQKISESYSYYKQKCAIVIKRR</sequence>
<dbReference type="KEGG" id="ptm:GSPATT00024956001"/>
<evidence type="ECO:0000313" key="1">
    <source>
        <dbReference type="EMBL" id="CAK92224.1"/>
    </source>
</evidence>
<proteinExistence type="predicted"/>
<protein>
    <submittedName>
        <fullName evidence="1">Uncharacterized protein</fullName>
    </submittedName>
</protein>
<dbReference type="EMBL" id="CT868667">
    <property type="protein sequence ID" value="CAK92224.1"/>
    <property type="molecule type" value="Genomic_DNA"/>
</dbReference>
<gene>
    <name evidence="1" type="ORF">GSPATT00024956001</name>
</gene>
<reference evidence="1 2" key="1">
    <citation type="journal article" date="2006" name="Nature">
        <title>Global trends of whole-genome duplications revealed by the ciliate Paramecium tetraurelia.</title>
        <authorList>
            <consortium name="Genoscope"/>
            <person name="Aury J.-M."/>
            <person name="Jaillon O."/>
            <person name="Duret L."/>
            <person name="Noel B."/>
            <person name="Jubin C."/>
            <person name="Porcel B.M."/>
            <person name="Segurens B."/>
            <person name="Daubin V."/>
            <person name="Anthouard V."/>
            <person name="Aiach N."/>
            <person name="Arnaiz O."/>
            <person name="Billaut A."/>
            <person name="Beisson J."/>
            <person name="Blanc I."/>
            <person name="Bouhouche K."/>
            <person name="Camara F."/>
            <person name="Duharcourt S."/>
            <person name="Guigo R."/>
            <person name="Gogendeau D."/>
            <person name="Katinka M."/>
            <person name="Keller A.-M."/>
            <person name="Kissmehl R."/>
            <person name="Klotz C."/>
            <person name="Koll F."/>
            <person name="Le Moue A."/>
            <person name="Lepere C."/>
            <person name="Malinsky S."/>
            <person name="Nowacki M."/>
            <person name="Nowak J.K."/>
            <person name="Plattner H."/>
            <person name="Poulain J."/>
            <person name="Ruiz F."/>
            <person name="Serrano V."/>
            <person name="Zagulski M."/>
            <person name="Dessen P."/>
            <person name="Betermier M."/>
            <person name="Weissenbach J."/>
            <person name="Scarpelli C."/>
            <person name="Schachter V."/>
            <person name="Sperling L."/>
            <person name="Meyer E."/>
            <person name="Cohen J."/>
            <person name="Wincker P."/>
        </authorList>
    </citation>
    <scope>NUCLEOTIDE SEQUENCE [LARGE SCALE GENOMIC DNA]</scope>
    <source>
        <strain evidence="1 2">Stock d4-2</strain>
    </source>
</reference>
<accession>A0EAA7</accession>
<dbReference type="Proteomes" id="UP000000600">
    <property type="component" value="Unassembled WGS sequence"/>
</dbReference>
<evidence type="ECO:0000313" key="2">
    <source>
        <dbReference type="Proteomes" id="UP000000600"/>
    </source>
</evidence>
<dbReference type="HOGENOM" id="CLU_2008363_0_0_1"/>
<keyword evidence="2" id="KW-1185">Reference proteome</keyword>
<dbReference type="GeneID" id="5045406"/>
<dbReference type="RefSeq" id="XP_001459621.1">
    <property type="nucleotide sequence ID" value="XM_001459584.1"/>
</dbReference>
<dbReference type="AlphaFoldDB" id="A0EAA7"/>